<keyword evidence="3" id="KW-1185">Reference proteome</keyword>
<dbReference type="AlphaFoldDB" id="Q5P3T3"/>
<proteinExistence type="predicted"/>
<gene>
    <name evidence="2" type="ORF">ebA3373</name>
</gene>
<dbReference type="InterPro" id="IPR000073">
    <property type="entry name" value="AB_hydrolase_1"/>
</dbReference>
<dbReference type="KEGG" id="eba:ebA3373"/>
<dbReference type="Pfam" id="PF12697">
    <property type="entry name" value="Abhydrolase_6"/>
    <property type="match status" value="1"/>
</dbReference>
<protein>
    <submittedName>
        <fullName evidence="2">Predicted hydrolases or acyltransferases</fullName>
    </submittedName>
</protein>
<keyword evidence="2" id="KW-0378">Hydrolase</keyword>
<dbReference type="EMBL" id="CR555306">
    <property type="protein sequence ID" value="CAI08031.1"/>
    <property type="molecule type" value="Genomic_DNA"/>
</dbReference>
<evidence type="ECO:0000259" key="1">
    <source>
        <dbReference type="Pfam" id="PF12697"/>
    </source>
</evidence>
<dbReference type="STRING" id="76114.ebA3373"/>
<evidence type="ECO:0000313" key="2">
    <source>
        <dbReference type="EMBL" id="CAI08031.1"/>
    </source>
</evidence>
<dbReference type="PANTHER" id="PTHR43194">
    <property type="entry name" value="HYDROLASE ALPHA/BETA FOLD FAMILY"/>
    <property type="match status" value="1"/>
</dbReference>
<dbReference type="GO" id="GO:0016787">
    <property type="term" value="F:hydrolase activity"/>
    <property type="evidence" value="ECO:0007669"/>
    <property type="project" value="UniProtKB-KW"/>
</dbReference>
<keyword evidence="2" id="KW-0012">Acyltransferase</keyword>
<dbReference type="GO" id="GO:0016746">
    <property type="term" value="F:acyltransferase activity"/>
    <property type="evidence" value="ECO:0007669"/>
    <property type="project" value="UniProtKB-KW"/>
</dbReference>
<organism evidence="2 3">
    <name type="scientific">Aromatoleum aromaticum (strain DSM 19018 / LMG 30748 / EbN1)</name>
    <name type="common">Azoarcus sp. (strain EbN1)</name>
    <dbReference type="NCBI Taxonomy" id="76114"/>
    <lineage>
        <taxon>Bacteria</taxon>
        <taxon>Pseudomonadati</taxon>
        <taxon>Pseudomonadota</taxon>
        <taxon>Betaproteobacteria</taxon>
        <taxon>Rhodocyclales</taxon>
        <taxon>Rhodocyclaceae</taxon>
        <taxon>Aromatoleum</taxon>
    </lineage>
</organism>
<dbReference type="Gene3D" id="3.40.50.1820">
    <property type="entry name" value="alpha/beta hydrolase"/>
    <property type="match status" value="1"/>
</dbReference>
<dbReference type="Proteomes" id="UP000006552">
    <property type="component" value="Chromosome"/>
</dbReference>
<dbReference type="PANTHER" id="PTHR43194:SF2">
    <property type="entry name" value="PEROXISOMAL MEMBRANE PROTEIN LPX1"/>
    <property type="match status" value="1"/>
</dbReference>
<evidence type="ECO:0000313" key="3">
    <source>
        <dbReference type="Proteomes" id="UP000006552"/>
    </source>
</evidence>
<dbReference type="SUPFAM" id="SSF53474">
    <property type="entry name" value="alpha/beta-Hydrolases"/>
    <property type="match status" value="1"/>
</dbReference>
<dbReference type="HOGENOM" id="CLU_051715_0_1_4"/>
<keyword evidence="2" id="KW-0808">Transferase</keyword>
<reference evidence="2 3" key="1">
    <citation type="journal article" date="2005" name="Arch. Microbiol.">
        <title>The genome sequence of an anaerobic aromatic-degrading denitrifying bacterium, strain EbN1.</title>
        <authorList>
            <person name="Rabus R."/>
            <person name="Kube M."/>
            <person name="Heider J."/>
            <person name="Beck A."/>
            <person name="Heitmann K."/>
            <person name="Widdel F."/>
            <person name="Reinhardt R."/>
        </authorList>
    </citation>
    <scope>NUCLEOTIDE SEQUENCE [LARGE SCALE GENOMIC DNA]</scope>
    <source>
        <strain evidence="2 3">EbN1</strain>
    </source>
</reference>
<dbReference type="InterPro" id="IPR029058">
    <property type="entry name" value="AB_hydrolase_fold"/>
</dbReference>
<dbReference type="InterPro" id="IPR050228">
    <property type="entry name" value="Carboxylesterase_BioH"/>
</dbReference>
<dbReference type="ESTHER" id="aroae-q5p3t3">
    <property type="family name" value="6_AlphaBeta_hydrolase"/>
</dbReference>
<name>Q5P3T3_AROAE</name>
<accession>Q5P3T3</accession>
<dbReference type="eggNOG" id="COG2267">
    <property type="taxonomic scope" value="Bacteria"/>
</dbReference>
<feature type="domain" description="AB hydrolase-1" evidence="1">
    <location>
        <begin position="45"/>
        <end position="276"/>
    </location>
</feature>
<sequence>MVRCDRGAAGSAARHGGAAMSARHFGELEVIARAPAGKAVSPVPLLFIHGAYTGAWCWDEYFLPYFAAAGFDCYALSLSGHGASRRRGGLDSFSIDDYVRDVSEVVAALPRTPALIGHSMGGMVIQKYLEHADVPAVALLCSVPPQGLMGSALGLMLNKPHLLGNLNQMLAGSQPDPESLREALFHQPVDDDALMRYYHLCQPESHRAVWDMTLFNLPQPARMHRPPMLIVGTEHDHLIPPAQVAMTAALYGLEATIIPGMGHGVMLERDWQSVAEMLLDWLTVQLVEV</sequence>